<name>A0A4S2L2H6_9HYME</name>
<organism evidence="2 3">
    <name type="scientific">Temnothorax longispinosus</name>
    <dbReference type="NCBI Taxonomy" id="300112"/>
    <lineage>
        <taxon>Eukaryota</taxon>
        <taxon>Metazoa</taxon>
        <taxon>Ecdysozoa</taxon>
        <taxon>Arthropoda</taxon>
        <taxon>Hexapoda</taxon>
        <taxon>Insecta</taxon>
        <taxon>Pterygota</taxon>
        <taxon>Neoptera</taxon>
        <taxon>Endopterygota</taxon>
        <taxon>Hymenoptera</taxon>
        <taxon>Apocrita</taxon>
        <taxon>Aculeata</taxon>
        <taxon>Formicoidea</taxon>
        <taxon>Formicidae</taxon>
        <taxon>Myrmicinae</taxon>
        <taxon>Temnothorax</taxon>
    </lineage>
</organism>
<gene>
    <name evidence="2" type="ORF">DBV15_08854</name>
</gene>
<evidence type="ECO:0000313" key="3">
    <source>
        <dbReference type="Proteomes" id="UP000310200"/>
    </source>
</evidence>
<dbReference type="Proteomes" id="UP000310200">
    <property type="component" value="Unassembled WGS sequence"/>
</dbReference>
<reference evidence="2 3" key="1">
    <citation type="journal article" date="2019" name="Philos. Trans. R. Soc. Lond., B, Biol. Sci.">
        <title>Ant behaviour and brain gene expression of defending hosts depend on the ecological success of the intruding social parasite.</title>
        <authorList>
            <person name="Kaur R."/>
            <person name="Stoldt M."/>
            <person name="Jongepier E."/>
            <person name="Feldmeyer B."/>
            <person name="Menzel F."/>
            <person name="Bornberg-Bauer E."/>
            <person name="Foitzik S."/>
        </authorList>
    </citation>
    <scope>NUCLEOTIDE SEQUENCE [LARGE SCALE GENOMIC DNA]</scope>
    <source>
        <tissue evidence="2">Whole body</tissue>
    </source>
</reference>
<keyword evidence="3" id="KW-1185">Reference proteome</keyword>
<dbReference type="AlphaFoldDB" id="A0A4S2L2H6"/>
<accession>A0A4S2L2H6</accession>
<feature type="region of interest" description="Disordered" evidence="1">
    <location>
        <begin position="18"/>
        <end position="41"/>
    </location>
</feature>
<dbReference type="EMBL" id="QBLH01000343">
    <property type="protein sequence ID" value="TGZ56366.1"/>
    <property type="molecule type" value="Genomic_DNA"/>
</dbReference>
<proteinExistence type="predicted"/>
<protein>
    <submittedName>
        <fullName evidence="2">Uncharacterized protein</fullName>
    </submittedName>
</protein>
<sequence length="87" mass="9899">MGRGGPRSSFVSLFIGMHGRARAAHRNPRSPSKRREDERNDHLLSVQLHPYPLSSRLETGPPAHSRHFNLKHGRMAKNHGNRTRVSM</sequence>
<evidence type="ECO:0000256" key="1">
    <source>
        <dbReference type="SAM" id="MobiDB-lite"/>
    </source>
</evidence>
<feature type="compositionally biased region" description="Basic residues" evidence="1">
    <location>
        <begin position="19"/>
        <end position="32"/>
    </location>
</feature>
<comment type="caution">
    <text evidence="2">The sequence shown here is derived from an EMBL/GenBank/DDBJ whole genome shotgun (WGS) entry which is preliminary data.</text>
</comment>
<evidence type="ECO:0000313" key="2">
    <source>
        <dbReference type="EMBL" id="TGZ56366.1"/>
    </source>
</evidence>